<reference evidence="1" key="1">
    <citation type="submission" date="2023-03" db="EMBL/GenBank/DDBJ databases">
        <title>Massive genome expansion in bonnet fungi (Mycena s.s.) driven by repeated elements and novel gene families across ecological guilds.</title>
        <authorList>
            <consortium name="Lawrence Berkeley National Laboratory"/>
            <person name="Harder C.B."/>
            <person name="Miyauchi S."/>
            <person name="Viragh M."/>
            <person name="Kuo A."/>
            <person name="Thoen E."/>
            <person name="Andreopoulos B."/>
            <person name="Lu D."/>
            <person name="Skrede I."/>
            <person name="Drula E."/>
            <person name="Henrissat B."/>
            <person name="Morin E."/>
            <person name="Kohler A."/>
            <person name="Barry K."/>
            <person name="LaButti K."/>
            <person name="Morin E."/>
            <person name="Salamov A."/>
            <person name="Lipzen A."/>
            <person name="Mereny Z."/>
            <person name="Hegedus B."/>
            <person name="Baldrian P."/>
            <person name="Stursova M."/>
            <person name="Weitz H."/>
            <person name="Taylor A."/>
            <person name="Grigoriev I.V."/>
            <person name="Nagy L.G."/>
            <person name="Martin F."/>
            <person name="Kauserud H."/>
        </authorList>
    </citation>
    <scope>NUCLEOTIDE SEQUENCE</scope>
    <source>
        <strain evidence="1">CBHHK188m</strain>
    </source>
</reference>
<evidence type="ECO:0000313" key="1">
    <source>
        <dbReference type="EMBL" id="KAJ7757351.1"/>
    </source>
</evidence>
<sequence length="147" mass="16131">MTFESIPLSIAVGVVSGFPALHTLRFSGTEVARDVIPPPQPLSIHTHTLEFGARGEGFVSDVLSLPDPPLPRNVELYVARFNTCPSSKLDQCAINLQDLNLVVLLLDFVAAVSSPKLTKFHIYQVLWSEEEMPNPWGEIYAVLTADS</sequence>
<proteinExistence type="predicted"/>
<comment type="caution">
    <text evidence="1">The sequence shown here is derived from an EMBL/GenBank/DDBJ whole genome shotgun (WGS) entry which is preliminary data.</text>
</comment>
<organism evidence="1 2">
    <name type="scientific">Mycena maculata</name>
    <dbReference type="NCBI Taxonomy" id="230809"/>
    <lineage>
        <taxon>Eukaryota</taxon>
        <taxon>Fungi</taxon>
        <taxon>Dikarya</taxon>
        <taxon>Basidiomycota</taxon>
        <taxon>Agaricomycotina</taxon>
        <taxon>Agaricomycetes</taxon>
        <taxon>Agaricomycetidae</taxon>
        <taxon>Agaricales</taxon>
        <taxon>Marasmiineae</taxon>
        <taxon>Mycenaceae</taxon>
        <taxon>Mycena</taxon>
    </lineage>
</organism>
<gene>
    <name evidence="1" type="ORF">DFH07DRAFT_772835</name>
</gene>
<name>A0AAD7J5R8_9AGAR</name>
<protein>
    <submittedName>
        <fullName evidence="1">Uncharacterized protein</fullName>
    </submittedName>
</protein>
<keyword evidence="2" id="KW-1185">Reference proteome</keyword>
<accession>A0AAD7J5R8</accession>
<dbReference type="Proteomes" id="UP001215280">
    <property type="component" value="Unassembled WGS sequence"/>
</dbReference>
<dbReference type="EMBL" id="JARJLG010000058">
    <property type="protein sequence ID" value="KAJ7757351.1"/>
    <property type="molecule type" value="Genomic_DNA"/>
</dbReference>
<evidence type="ECO:0000313" key="2">
    <source>
        <dbReference type="Proteomes" id="UP001215280"/>
    </source>
</evidence>
<dbReference type="AlphaFoldDB" id="A0AAD7J5R8"/>